<dbReference type="PANTHER" id="PTHR19336">
    <property type="entry name" value="UNCHARACTERIZED DUF1167"/>
    <property type="match status" value="1"/>
</dbReference>
<reference evidence="13 14" key="1">
    <citation type="submission" date="2009-12" db="EMBL/GenBank/DDBJ databases">
        <title>The Genome Sequence of Anolis carolinensis (Green Anole Lizard).</title>
        <authorList>
            <consortium name="The Genome Sequencing Platform"/>
            <person name="Di Palma F."/>
            <person name="Alfoldi J."/>
            <person name="Heiman D."/>
            <person name="Young S."/>
            <person name="Grabherr M."/>
            <person name="Johnson J."/>
            <person name="Lander E.S."/>
            <person name="Lindblad-Toh K."/>
        </authorList>
    </citation>
    <scope>NUCLEOTIDE SEQUENCE [LARGE SCALE GENOMIC DNA]</scope>
    <source>
        <strain evidence="13 14">JBL SC #1</strain>
    </source>
</reference>
<sequence length="505" mass="57564">MIYVSLHLRILTGSFMADLPRYRFDCNRHYGEWGTGSSVMESFDSASKHSYIGSFLQPPVNIRSGLELKKKTIPKDIPAPNNQALVTALRTLQEKIHRLELERSQAEDDLNALSREAAQYKRAMQHESNEKDKTHGKVMQERKDVSIQLGAAQTRCSLLEKQLDYMRRMVVSAELEKKQVLEQQIQLQKEKDQDQVELCAKLDKLEILEKECWRLTSTQKTAEEKIKHLEQKLQEEQHQRKLIQDKAAQLQTGLEMNRILLSSISPQKDTKKKCKKKKVVKNNPDSPKTHGSQPSPQTGVLPFVAGKSASSSHSVVANVQSVLHMMKYRSPCVTSHYSEQAEKRVSRRAVLGRPSSCTTSSSATDSLSDLLLVMQDELGQMSFEHQELLKQIQETQDQDMREDLERELDCLVKHMEIKGEQISKLKKHQEHVFKMRRSAQKLKRKVANAASNSDELKGTKKTAVTLRLGARSSCSVNRNTSSLQLLKCAQKLQSVLKKDDIVWEP</sequence>
<proteinExistence type="inferred from homology"/>
<dbReference type="eggNOG" id="ENOG502QTVF">
    <property type="taxonomic scope" value="Eukaryota"/>
</dbReference>
<evidence type="ECO:0000313" key="14">
    <source>
        <dbReference type="Proteomes" id="UP000001646"/>
    </source>
</evidence>
<dbReference type="GO" id="GO:0005874">
    <property type="term" value="C:microtubule"/>
    <property type="evidence" value="ECO:0007669"/>
    <property type="project" value="UniProtKB-KW"/>
</dbReference>
<dbReference type="Ensembl" id="ENSACAT00000006180.4">
    <property type="protein sequence ID" value="ENSACAP00000006046.4"/>
    <property type="gene ID" value="ENSACAG00000006164.4"/>
</dbReference>
<feature type="coiled-coil region" evidence="9">
    <location>
        <begin position="82"/>
        <end position="130"/>
    </location>
</feature>
<keyword evidence="4" id="KW-0493">Microtubule</keyword>
<feature type="domain" description="Cep57 centrosome localisation" evidence="12">
    <location>
        <begin position="84"/>
        <end position="261"/>
    </location>
</feature>
<dbReference type="GO" id="GO:0005813">
    <property type="term" value="C:centrosome"/>
    <property type="evidence" value="ECO:0000318"/>
    <property type="project" value="GO_Central"/>
</dbReference>
<evidence type="ECO:0000259" key="12">
    <source>
        <dbReference type="Pfam" id="PF14073"/>
    </source>
</evidence>
<feature type="region of interest" description="Disordered" evidence="10">
    <location>
        <begin position="265"/>
        <end position="301"/>
    </location>
</feature>
<evidence type="ECO:0000256" key="4">
    <source>
        <dbReference type="ARBA" id="ARBA00022701"/>
    </source>
</evidence>
<feature type="compositionally biased region" description="Polar residues" evidence="10">
    <location>
        <begin position="289"/>
        <end position="298"/>
    </location>
</feature>
<dbReference type="GeneTree" id="ENSGT00530000063695"/>
<protein>
    <recommendedName>
        <fullName evidence="7">Centrosomal protein 57kDa-like protein 1</fullName>
    </recommendedName>
    <alternativeName>
        <fullName evidence="8">Cep57-related protein</fullName>
    </alternativeName>
</protein>
<keyword evidence="6" id="KW-0206">Cytoskeleton</keyword>
<evidence type="ECO:0000256" key="10">
    <source>
        <dbReference type="SAM" id="MobiDB-lite"/>
    </source>
</evidence>
<keyword evidence="14" id="KW-1185">Reference proteome</keyword>
<gene>
    <name evidence="13" type="primary">CEP57L1</name>
</gene>
<evidence type="ECO:0000256" key="3">
    <source>
        <dbReference type="ARBA" id="ARBA00022490"/>
    </source>
</evidence>
<dbReference type="AlphaFoldDB" id="G1KF34"/>
<dbReference type="Pfam" id="PF14073">
    <property type="entry name" value="Cep57_CLD"/>
    <property type="match status" value="1"/>
</dbReference>
<evidence type="ECO:0000313" key="13">
    <source>
        <dbReference type="Ensembl" id="ENSACAP00000006046.4"/>
    </source>
</evidence>
<accession>G1KF34</accession>
<feature type="coiled-coil region" evidence="9">
    <location>
        <begin position="219"/>
        <end position="246"/>
    </location>
</feature>
<reference evidence="13" key="3">
    <citation type="submission" date="2025-09" db="UniProtKB">
        <authorList>
            <consortium name="Ensembl"/>
        </authorList>
    </citation>
    <scope>IDENTIFICATION</scope>
</reference>
<dbReference type="GO" id="GO:0008017">
    <property type="term" value="F:microtubule binding"/>
    <property type="evidence" value="ECO:0000318"/>
    <property type="project" value="GO_Central"/>
</dbReference>
<organism evidence="13 14">
    <name type="scientific">Anolis carolinensis</name>
    <name type="common">Green anole</name>
    <name type="synonym">American chameleon</name>
    <dbReference type="NCBI Taxonomy" id="28377"/>
    <lineage>
        <taxon>Eukaryota</taxon>
        <taxon>Metazoa</taxon>
        <taxon>Chordata</taxon>
        <taxon>Craniata</taxon>
        <taxon>Vertebrata</taxon>
        <taxon>Euteleostomi</taxon>
        <taxon>Lepidosauria</taxon>
        <taxon>Squamata</taxon>
        <taxon>Bifurcata</taxon>
        <taxon>Unidentata</taxon>
        <taxon>Episquamata</taxon>
        <taxon>Toxicofera</taxon>
        <taxon>Iguania</taxon>
        <taxon>Dactyloidae</taxon>
        <taxon>Anolis</taxon>
    </lineage>
</organism>
<keyword evidence="5 9" id="KW-0175">Coiled coil</keyword>
<feature type="compositionally biased region" description="Basic residues" evidence="10">
    <location>
        <begin position="270"/>
        <end position="280"/>
    </location>
</feature>
<comment type="similarity">
    <text evidence="2">Belongs to the translokin family.</text>
</comment>
<dbReference type="Proteomes" id="UP000001646">
    <property type="component" value="Chromosome 1"/>
</dbReference>
<name>G1KF34_ANOCA</name>
<evidence type="ECO:0000256" key="5">
    <source>
        <dbReference type="ARBA" id="ARBA00023054"/>
    </source>
</evidence>
<reference evidence="13" key="2">
    <citation type="submission" date="2025-08" db="UniProtKB">
        <authorList>
            <consortium name="Ensembl"/>
        </authorList>
    </citation>
    <scope>IDENTIFICATION</scope>
</reference>
<feature type="domain" description="Cep57 centrosome microtubule-binding" evidence="11">
    <location>
        <begin position="359"/>
        <end position="428"/>
    </location>
</feature>
<evidence type="ECO:0000256" key="1">
    <source>
        <dbReference type="ARBA" id="ARBA00004300"/>
    </source>
</evidence>
<evidence type="ECO:0000259" key="11">
    <source>
        <dbReference type="Pfam" id="PF06657"/>
    </source>
</evidence>
<evidence type="ECO:0000256" key="9">
    <source>
        <dbReference type="SAM" id="Coils"/>
    </source>
</evidence>
<dbReference type="InParanoid" id="G1KF34"/>
<keyword evidence="3" id="KW-0963">Cytoplasm</keyword>
<dbReference type="PANTHER" id="PTHR19336:SF10">
    <property type="entry name" value="CENTROSOMAL PROTEIN CEP57L1"/>
    <property type="match status" value="1"/>
</dbReference>
<dbReference type="Bgee" id="ENSACAG00000006164">
    <property type="expression patterns" value="Expressed in dewlap and 13 other cell types or tissues"/>
</dbReference>
<evidence type="ECO:0000256" key="8">
    <source>
        <dbReference type="ARBA" id="ARBA00042578"/>
    </source>
</evidence>
<evidence type="ECO:0000256" key="6">
    <source>
        <dbReference type="ARBA" id="ARBA00023212"/>
    </source>
</evidence>
<dbReference type="GO" id="GO:0043015">
    <property type="term" value="F:gamma-tubulin binding"/>
    <property type="evidence" value="ECO:0007669"/>
    <property type="project" value="InterPro"/>
</dbReference>
<dbReference type="GO" id="GO:0042802">
    <property type="term" value="F:identical protein binding"/>
    <property type="evidence" value="ECO:0007669"/>
    <property type="project" value="Ensembl"/>
</dbReference>
<comment type="subcellular location">
    <subcellularLocation>
        <location evidence="1">Cytoplasm</location>
        <location evidence="1">Cytoskeleton</location>
        <location evidence="1">Microtubule organizing center</location>
        <location evidence="1">Centrosome</location>
    </subcellularLocation>
</comment>
<dbReference type="Gene3D" id="1.20.58.90">
    <property type="match status" value="1"/>
</dbReference>
<dbReference type="InterPro" id="IPR051756">
    <property type="entry name" value="Centrosomal_MT-associated"/>
</dbReference>
<dbReference type="InterPro" id="IPR025913">
    <property type="entry name" value="Cep57_CLD"/>
</dbReference>
<evidence type="ECO:0000256" key="7">
    <source>
        <dbReference type="ARBA" id="ARBA00041218"/>
    </source>
</evidence>
<dbReference type="InterPro" id="IPR024957">
    <property type="entry name" value="Cep57_MT-bd_dom"/>
</dbReference>
<evidence type="ECO:0000256" key="2">
    <source>
        <dbReference type="ARBA" id="ARBA00008179"/>
    </source>
</evidence>
<dbReference type="Pfam" id="PF06657">
    <property type="entry name" value="Cep57_MT_bd"/>
    <property type="match status" value="1"/>
</dbReference>